<feature type="transmembrane region" description="Helical" evidence="3">
    <location>
        <begin position="331"/>
        <end position="358"/>
    </location>
</feature>
<dbReference type="Pfam" id="PF07690">
    <property type="entry name" value="MFS_1"/>
    <property type="match status" value="1"/>
</dbReference>
<dbReference type="GO" id="GO:0022857">
    <property type="term" value="F:transmembrane transporter activity"/>
    <property type="evidence" value="ECO:0007669"/>
    <property type="project" value="InterPro"/>
</dbReference>
<feature type="transmembrane region" description="Helical" evidence="3">
    <location>
        <begin position="108"/>
        <end position="128"/>
    </location>
</feature>
<sequence length="430" mass="46912">MAKSWKTDKHKRLRELLDSKLRSRIPESEHRAVPDGGFVAWAQVLGAHLTVCNSWGYVSAFGVFQTYYGELLSRPASDISWIGSIQVFMLFFVGTFSGRAADAGFFKLTWSIGAVLTVLGIFASSFAAQFWQLFLSQGICMGLGCGLMFCPVVSLLPTYFSRHRCVVIGVAGAGSAVGGLLFPAIVSRLLPKIGFPWTMRVLGFMTLAMLLPSGLLMKQRIPPRKSGPIVDLAAFRDLSYTLYSVGMFLTFWGLYVAFFYISNFAKEVIGFSQENAVDLLLIMNGAGVFTRIGPNFLADRYTGPMNLTIPSALLSGIMMLIWNCVSDRKGLYVFVVFYGIFAASFQALWPATLASICLDMKTLGTRLGMVMTIISFASLTGPPIAGVLLEKGNGSYLYVQLFAGLTMMLGTAAVLGARVRKYGLALQVRA</sequence>
<evidence type="ECO:0000313" key="5">
    <source>
        <dbReference type="Proteomes" id="UP000076881"/>
    </source>
</evidence>
<evidence type="ECO:0000256" key="3">
    <source>
        <dbReference type="SAM" id="Phobius"/>
    </source>
</evidence>
<feature type="transmembrane region" description="Helical" evidence="3">
    <location>
        <begin position="238"/>
        <end position="261"/>
    </location>
</feature>
<feature type="transmembrane region" description="Helical" evidence="3">
    <location>
        <begin position="165"/>
        <end position="185"/>
    </location>
</feature>
<name>A0A168JG61_CORDF</name>
<reference evidence="4 5" key="1">
    <citation type="journal article" date="2016" name="Genome Biol. Evol.">
        <title>Divergent and convergent evolution of fungal pathogenicity.</title>
        <authorList>
            <person name="Shang Y."/>
            <person name="Xiao G."/>
            <person name="Zheng P."/>
            <person name="Cen K."/>
            <person name="Zhan S."/>
            <person name="Wang C."/>
        </authorList>
    </citation>
    <scope>NUCLEOTIDE SEQUENCE [LARGE SCALE GENOMIC DNA]</scope>
    <source>
        <strain evidence="4 5">RCEF 1005</strain>
    </source>
</reference>
<feature type="transmembrane region" description="Helical" evidence="3">
    <location>
        <begin position="370"/>
        <end position="389"/>
    </location>
</feature>
<evidence type="ECO:0000256" key="1">
    <source>
        <dbReference type="ARBA" id="ARBA00004141"/>
    </source>
</evidence>
<dbReference type="InterPro" id="IPR050327">
    <property type="entry name" value="Proton-linked_MCT"/>
</dbReference>
<comment type="caution">
    <text evidence="4">The sequence shown here is derived from an EMBL/GenBank/DDBJ whole genome shotgun (WGS) entry which is preliminary data.</text>
</comment>
<evidence type="ECO:0000256" key="2">
    <source>
        <dbReference type="ARBA" id="ARBA00006727"/>
    </source>
</evidence>
<keyword evidence="3" id="KW-1133">Transmembrane helix</keyword>
<dbReference type="InterPro" id="IPR036259">
    <property type="entry name" value="MFS_trans_sf"/>
</dbReference>
<dbReference type="PANTHER" id="PTHR11360">
    <property type="entry name" value="MONOCARBOXYLATE TRANSPORTER"/>
    <property type="match status" value="1"/>
</dbReference>
<dbReference type="PANTHER" id="PTHR11360:SF130">
    <property type="entry name" value="MAJOR FACILITATOR SUPERFAMILY (MFS) PROFILE DOMAIN-CONTAINING PROTEIN-RELATED"/>
    <property type="match status" value="1"/>
</dbReference>
<dbReference type="GO" id="GO:0016020">
    <property type="term" value="C:membrane"/>
    <property type="evidence" value="ECO:0007669"/>
    <property type="project" value="UniProtKB-SubCell"/>
</dbReference>
<proteinExistence type="inferred from homology"/>
<feature type="transmembrane region" description="Helical" evidence="3">
    <location>
        <begin position="197"/>
        <end position="217"/>
    </location>
</feature>
<gene>
    <name evidence="4" type="ORF">LEL_03876</name>
</gene>
<dbReference type="EMBL" id="AZHF01000002">
    <property type="protein sequence ID" value="OAA80390.1"/>
    <property type="molecule type" value="Genomic_DNA"/>
</dbReference>
<feature type="transmembrane region" description="Helical" evidence="3">
    <location>
        <begin position="395"/>
        <end position="417"/>
    </location>
</feature>
<organism evidence="4 5">
    <name type="scientific">Akanthomyces lecanii RCEF 1005</name>
    <dbReference type="NCBI Taxonomy" id="1081108"/>
    <lineage>
        <taxon>Eukaryota</taxon>
        <taxon>Fungi</taxon>
        <taxon>Dikarya</taxon>
        <taxon>Ascomycota</taxon>
        <taxon>Pezizomycotina</taxon>
        <taxon>Sordariomycetes</taxon>
        <taxon>Hypocreomycetidae</taxon>
        <taxon>Hypocreales</taxon>
        <taxon>Cordycipitaceae</taxon>
        <taxon>Akanthomyces</taxon>
        <taxon>Cordyceps confragosa</taxon>
    </lineage>
</organism>
<accession>A0A168JG61</accession>
<dbReference type="Proteomes" id="UP000076881">
    <property type="component" value="Unassembled WGS sequence"/>
</dbReference>
<dbReference type="OrthoDB" id="6499973at2759"/>
<comment type="similarity">
    <text evidence="2">Belongs to the major facilitator superfamily. Monocarboxylate porter (TC 2.A.1.13) family.</text>
</comment>
<dbReference type="SUPFAM" id="SSF103473">
    <property type="entry name" value="MFS general substrate transporter"/>
    <property type="match status" value="1"/>
</dbReference>
<dbReference type="Gene3D" id="1.20.1250.20">
    <property type="entry name" value="MFS general substrate transporter like domains"/>
    <property type="match status" value="2"/>
</dbReference>
<evidence type="ECO:0000313" key="4">
    <source>
        <dbReference type="EMBL" id="OAA80390.1"/>
    </source>
</evidence>
<comment type="subcellular location">
    <subcellularLocation>
        <location evidence="1">Membrane</location>
        <topology evidence="1">Multi-pass membrane protein</topology>
    </subcellularLocation>
</comment>
<keyword evidence="5" id="KW-1185">Reference proteome</keyword>
<dbReference type="AlphaFoldDB" id="A0A168JG61"/>
<keyword evidence="3" id="KW-0812">Transmembrane</keyword>
<protein>
    <submittedName>
        <fullName evidence="4">Major facilitator superfamily domain, general substrate transporter</fullName>
    </submittedName>
</protein>
<dbReference type="InterPro" id="IPR011701">
    <property type="entry name" value="MFS"/>
</dbReference>
<feature type="transmembrane region" description="Helical" evidence="3">
    <location>
        <begin position="134"/>
        <end position="153"/>
    </location>
</feature>
<feature type="transmembrane region" description="Helical" evidence="3">
    <location>
        <begin position="79"/>
        <end position="96"/>
    </location>
</feature>
<feature type="transmembrane region" description="Helical" evidence="3">
    <location>
        <begin position="305"/>
        <end position="325"/>
    </location>
</feature>
<keyword evidence="3" id="KW-0472">Membrane</keyword>